<feature type="compositionally biased region" description="Low complexity" evidence="1">
    <location>
        <begin position="87"/>
        <end position="112"/>
    </location>
</feature>
<gene>
    <name evidence="2" type="ORF">RFI_26460</name>
</gene>
<feature type="non-terminal residue" evidence="2">
    <location>
        <position position="326"/>
    </location>
</feature>
<reference evidence="2 3" key="1">
    <citation type="journal article" date="2013" name="Curr. Biol.">
        <title>The Genome of the Foraminiferan Reticulomyxa filosa.</title>
        <authorList>
            <person name="Glockner G."/>
            <person name="Hulsmann N."/>
            <person name="Schleicher M."/>
            <person name="Noegel A.A."/>
            <person name="Eichinger L."/>
            <person name="Gallinger C."/>
            <person name="Pawlowski J."/>
            <person name="Sierra R."/>
            <person name="Euteneuer U."/>
            <person name="Pillet L."/>
            <person name="Moustafa A."/>
            <person name="Platzer M."/>
            <person name="Groth M."/>
            <person name="Szafranski K."/>
            <person name="Schliwa M."/>
        </authorList>
    </citation>
    <scope>NUCLEOTIDE SEQUENCE [LARGE SCALE GENOMIC DNA]</scope>
</reference>
<keyword evidence="3" id="KW-1185">Reference proteome</keyword>
<protein>
    <submittedName>
        <fullName evidence="2">Uncharacterized protein</fullName>
    </submittedName>
</protein>
<comment type="caution">
    <text evidence="2">The sequence shown here is derived from an EMBL/GenBank/DDBJ whole genome shotgun (WGS) entry which is preliminary data.</text>
</comment>
<sequence length="326" mass="36809">MLMECMCNNDKDKGNWNCGRKVEAILLSTDCAKNQKRSCHNAQDIGTDIKTLHLILQAWRQYKCETKQEEKEDHIIPLFSSLFLSLDNDNNNNNNNDNDNDSNNNNNNNDDGNNNDKNKGKQHTDGKSQPYGVSELIRDCALVGSIEEKKLDGNSNLETSWSLNCHDMYQYEMDNANSESYGGCVFLDTNDSLFHSVCTNFLSSLWLRLCVDLTSMTGVWFAPRSMADHHPLKLIAHHELELVTNVIAKQDILSLRQVLFFISGLSKQGFEHLCENRDRANLFKRNRFVPAYKTARVAMPNPNTATTITSATTTTATVTITTTTPD</sequence>
<feature type="compositionally biased region" description="Basic and acidic residues" evidence="1">
    <location>
        <begin position="114"/>
        <end position="126"/>
    </location>
</feature>
<evidence type="ECO:0000313" key="3">
    <source>
        <dbReference type="Proteomes" id="UP000023152"/>
    </source>
</evidence>
<accession>X6MAP7</accession>
<dbReference type="Proteomes" id="UP000023152">
    <property type="component" value="Unassembled WGS sequence"/>
</dbReference>
<evidence type="ECO:0000313" key="2">
    <source>
        <dbReference type="EMBL" id="ETO10914.1"/>
    </source>
</evidence>
<name>X6MAP7_RETFI</name>
<dbReference type="AlphaFoldDB" id="X6MAP7"/>
<dbReference type="EMBL" id="ASPP01022979">
    <property type="protein sequence ID" value="ETO10914.1"/>
    <property type="molecule type" value="Genomic_DNA"/>
</dbReference>
<feature type="region of interest" description="Disordered" evidence="1">
    <location>
        <begin position="87"/>
        <end position="131"/>
    </location>
</feature>
<proteinExistence type="predicted"/>
<evidence type="ECO:0000256" key="1">
    <source>
        <dbReference type="SAM" id="MobiDB-lite"/>
    </source>
</evidence>
<organism evidence="2 3">
    <name type="scientific">Reticulomyxa filosa</name>
    <dbReference type="NCBI Taxonomy" id="46433"/>
    <lineage>
        <taxon>Eukaryota</taxon>
        <taxon>Sar</taxon>
        <taxon>Rhizaria</taxon>
        <taxon>Retaria</taxon>
        <taxon>Foraminifera</taxon>
        <taxon>Monothalamids</taxon>
        <taxon>Reticulomyxidae</taxon>
        <taxon>Reticulomyxa</taxon>
    </lineage>
</organism>